<evidence type="ECO:0000259" key="3">
    <source>
        <dbReference type="Pfam" id="PF01557"/>
    </source>
</evidence>
<proteinExistence type="inferred from homology"/>
<gene>
    <name evidence="4" type="ORF">HAND00432_LOCUS21389</name>
</gene>
<name>A0A7S1EA67_HEMAN</name>
<dbReference type="GO" id="GO:0003824">
    <property type="term" value="F:catalytic activity"/>
    <property type="evidence" value="ECO:0007669"/>
    <property type="project" value="InterPro"/>
</dbReference>
<organism evidence="4">
    <name type="scientific">Hemiselmis andersenii</name>
    <name type="common">Cryptophyte alga</name>
    <dbReference type="NCBI Taxonomy" id="464988"/>
    <lineage>
        <taxon>Eukaryota</taxon>
        <taxon>Cryptophyceae</taxon>
        <taxon>Cryptomonadales</taxon>
        <taxon>Hemiselmidaceae</taxon>
        <taxon>Hemiselmis</taxon>
    </lineage>
</organism>
<dbReference type="PANTHER" id="PTHR42796:SF4">
    <property type="entry name" value="FUMARYLACETOACETATE HYDROLASE DOMAIN-CONTAINING PROTEIN 2A"/>
    <property type="match status" value="1"/>
</dbReference>
<dbReference type="Gene3D" id="3.90.850.10">
    <property type="entry name" value="Fumarylacetoacetase-like, C-terminal domain"/>
    <property type="match status" value="1"/>
</dbReference>
<dbReference type="GO" id="GO:0046872">
    <property type="term" value="F:metal ion binding"/>
    <property type="evidence" value="ECO:0007669"/>
    <property type="project" value="UniProtKB-KW"/>
</dbReference>
<dbReference type="InterPro" id="IPR051121">
    <property type="entry name" value="FAH"/>
</dbReference>
<protein>
    <recommendedName>
        <fullName evidence="3">Fumarylacetoacetase-like C-terminal domain-containing protein</fullName>
    </recommendedName>
</protein>
<dbReference type="InterPro" id="IPR011234">
    <property type="entry name" value="Fumarylacetoacetase-like_C"/>
</dbReference>
<keyword evidence="2" id="KW-0479">Metal-binding</keyword>
<dbReference type="InterPro" id="IPR036663">
    <property type="entry name" value="Fumarylacetoacetase_C_sf"/>
</dbReference>
<dbReference type="Pfam" id="PF01557">
    <property type="entry name" value="FAA_hydrolase"/>
    <property type="match status" value="1"/>
</dbReference>
<sequence length="205" mass="21965">MTGSAESIAVVDDMEEIRVPKFYSKYILGVYGTGSHVPILEGAPTTVSCQLAAVIGSQCHRVQRDEANDFIAGVCVCCDFSVQDWDTNESKWLIAKAYDAPLLIGPAMLAMSAVQDLESINMHASINGDIIMECVVSEMIDDLAACLAQVSKFMTLEPGDLILSGAPKLMPKKENPVLQPGDVVACYADEIGEVSCTIVDETAID</sequence>
<dbReference type="SUPFAM" id="SSF56529">
    <property type="entry name" value="FAH"/>
    <property type="match status" value="1"/>
</dbReference>
<evidence type="ECO:0000313" key="4">
    <source>
        <dbReference type="EMBL" id="CAD8970390.1"/>
    </source>
</evidence>
<dbReference type="GO" id="GO:0044281">
    <property type="term" value="P:small molecule metabolic process"/>
    <property type="evidence" value="ECO:0007669"/>
    <property type="project" value="UniProtKB-ARBA"/>
</dbReference>
<dbReference type="EMBL" id="HBFX01035487">
    <property type="protein sequence ID" value="CAD8970390.1"/>
    <property type="molecule type" value="Transcribed_RNA"/>
</dbReference>
<accession>A0A7S1EA67</accession>
<dbReference type="AlphaFoldDB" id="A0A7S1EA67"/>
<comment type="similarity">
    <text evidence="1">Belongs to the FAH family.</text>
</comment>
<evidence type="ECO:0000256" key="2">
    <source>
        <dbReference type="ARBA" id="ARBA00022723"/>
    </source>
</evidence>
<dbReference type="PANTHER" id="PTHR42796">
    <property type="entry name" value="FUMARYLACETOACETATE HYDROLASE DOMAIN-CONTAINING PROTEIN 2A-RELATED"/>
    <property type="match status" value="1"/>
</dbReference>
<feature type="domain" description="Fumarylacetoacetase-like C-terminal" evidence="3">
    <location>
        <begin position="15"/>
        <end position="199"/>
    </location>
</feature>
<evidence type="ECO:0000256" key="1">
    <source>
        <dbReference type="ARBA" id="ARBA00010211"/>
    </source>
</evidence>
<reference evidence="4" key="1">
    <citation type="submission" date="2021-01" db="EMBL/GenBank/DDBJ databases">
        <authorList>
            <person name="Corre E."/>
            <person name="Pelletier E."/>
            <person name="Niang G."/>
            <person name="Scheremetjew M."/>
            <person name="Finn R."/>
            <person name="Kale V."/>
            <person name="Holt S."/>
            <person name="Cochrane G."/>
            <person name="Meng A."/>
            <person name="Brown T."/>
            <person name="Cohen L."/>
        </authorList>
    </citation>
    <scope>NUCLEOTIDE SEQUENCE</scope>
    <source>
        <strain evidence="4">CCMP644</strain>
    </source>
</reference>